<dbReference type="KEGG" id="nvi:100313520"/>
<feature type="chain" id="PRO_5029749772" evidence="6">
    <location>
        <begin position="23"/>
        <end position="582"/>
    </location>
</feature>
<dbReference type="InterPro" id="IPR050546">
    <property type="entry name" value="Glycosyl_Hydrlase_16"/>
</dbReference>
<keyword evidence="4" id="KW-0391">Immunity</keyword>
<evidence type="ECO:0000256" key="1">
    <source>
        <dbReference type="ARBA" id="ARBA00008781"/>
    </source>
</evidence>
<dbReference type="GO" id="GO:0005975">
    <property type="term" value="P:carbohydrate metabolic process"/>
    <property type="evidence" value="ECO:0007669"/>
    <property type="project" value="InterPro"/>
</dbReference>
<dbReference type="EnsemblMetazoa" id="XM_008215396">
    <property type="protein sequence ID" value="XP_008213618"/>
    <property type="gene ID" value="LOC100313520"/>
</dbReference>
<evidence type="ECO:0000256" key="6">
    <source>
        <dbReference type="SAM" id="SignalP"/>
    </source>
</evidence>
<organism evidence="9 10">
    <name type="scientific">Nasonia vitripennis</name>
    <name type="common">Parasitic wasp</name>
    <dbReference type="NCBI Taxonomy" id="7425"/>
    <lineage>
        <taxon>Eukaryota</taxon>
        <taxon>Metazoa</taxon>
        <taxon>Ecdysozoa</taxon>
        <taxon>Arthropoda</taxon>
        <taxon>Hexapoda</taxon>
        <taxon>Insecta</taxon>
        <taxon>Pterygota</taxon>
        <taxon>Neoptera</taxon>
        <taxon>Endopterygota</taxon>
        <taxon>Hymenoptera</taxon>
        <taxon>Apocrita</taxon>
        <taxon>Proctotrupomorpha</taxon>
        <taxon>Chalcidoidea</taxon>
        <taxon>Pteromalidae</taxon>
        <taxon>Pteromalinae</taxon>
        <taxon>Nasonia</taxon>
    </lineage>
</organism>
<comment type="similarity">
    <text evidence="1">Belongs to the insect beta-1,3-glucan binding protein family.</text>
</comment>
<reference evidence="9" key="1">
    <citation type="submission" date="2021-01" db="UniProtKB">
        <authorList>
            <consortium name="EnsemblMetazoa"/>
        </authorList>
    </citation>
    <scope>IDENTIFICATION</scope>
</reference>
<evidence type="ECO:0000256" key="4">
    <source>
        <dbReference type="ARBA" id="ARBA00022859"/>
    </source>
</evidence>
<dbReference type="GO" id="GO:0045087">
    <property type="term" value="P:innate immune response"/>
    <property type="evidence" value="ECO:0007669"/>
    <property type="project" value="UniProtKB-KW"/>
</dbReference>
<name>A0A7M7HBG4_NASVI</name>
<proteinExistence type="inferred from homology"/>
<evidence type="ECO:0000256" key="2">
    <source>
        <dbReference type="ARBA" id="ARBA00022588"/>
    </source>
</evidence>
<dbReference type="InterPro" id="IPR031756">
    <property type="entry name" value="BGBP_N"/>
</dbReference>
<dbReference type="SUPFAM" id="SSF49899">
    <property type="entry name" value="Concanavalin A-like lectins/glucanases"/>
    <property type="match status" value="1"/>
</dbReference>
<feature type="domain" description="CBM39" evidence="8">
    <location>
        <begin position="24"/>
        <end position="124"/>
    </location>
</feature>
<dbReference type="RefSeq" id="XP_008213618.1">
    <property type="nucleotide sequence ID" value="XM_008215396.4"/>
</dbReference>
<dbReference type="OrthoDB" id="4781at2759"/>
<dbReference type="Pfam" id="PF15886">
    <property type="entry name" value="CBM39"/>
    <property type="match status" value="2"/>
</dbReference>
<dbReference type="GeneID" id="100313520"/>
<evidence type="ECO:0000256" key="5">
    <source>
        <dbReference type="ARBA" id="ARBA00023180"/>
    </source>
</evidence>
<dbReference type="AlphaFoldDB" id="A0A7M7HBG4"/>
<dbReference type="InterPro" id="IPR013320">
    <property type="entry name" value="ConA-like_dom_sf"/>
</dbReference>
<dbReference type="PANTHER" id="PTHR10963:SF60">
    <property type="entry name" value="GRAM-NEGATIVE BACTERIA-BINDING PROTEIN 1-RELATED"/>
    <property type="match status" value="1"/>
</dbReference>
<feature type="domain" description="CBM39" evidence="8">
    <location>
        <begin position="136"/>
        <end position="236"/>
    </location>
</feature>
<dbReference type="GO" id="GO:0030246">
    <property type="term" value="F:carbohydrate binding"/>
    <property type="evidence" value="ECO:0007669"/>
    <property type="project" value="InterPro"/>
</dbReference>
<evidence type="ECO:0000256" key="3">
    <source>
        <dbReference type="ARBA" id="ARBA00022729"/>
    </source>
</evidence>
<keyword evidence="10" id="KW-1185">Reference proteome</keyword>
<dbReference type="FunCoup" id="A0A7M7HBG4">
    <property type="interactions" value="55"/>
</dbReference>
<protein>
    <submittedName>
        <fullName evidence="9">Uncharacterized protein</fullName>
    </submittedName>
</protein>
<feature type="signal peptide" evidence="6">
    <location>
        <begin position="1"/>
        <end position="22"/>
    </location>
</feature>
<dbReference type="Gene3D" id="2.60.120.200">
    <property type="match status" value="1"/>
</dbReference>
<sequence length="582" mass="66864">MFTLSVFRFFLFFLISAHISNAQYVPPEALVEPLKPIGLRISIPDEPGITLVAFHVKFNQEFNGLEAGTIARDIMKPKNGRWTYEDKSTRLNENDVIYYWVHVVYNRLGYNLLEQEHTVTDFYEYEDSKPTTNAHFIVPEALVEPLTPVGIRISIPDEPGITLVAFHVKFNEAFNGLEAGTIARDIMKPNNGRWTYEDRSTKLKSNDIVYYWVHVVYNRLGYNLLDQEHRVTDFFNYKGKIQHQMDNKGGSFKPRPCVYSTTKLFDKTGFSKNPCAGQLLFKEDFRDLAQLRRSQWTIVEQYPGSPDYEFVVYRDSPENIKVENGLMITPKLLRNEFGDNFVREGSLALINCTGRFLTAECYSKARGWNILPPVTSGRVNTKNSINFEYGRVEIRAKLPRGEWIYPLLLLEPARNMPGSPMEVVQIRIASSAGNPELRLRDGSDIGGHLLWGDITGLNLQKSENYNQNRPIIYNQELWSDNFHVYELIWSPGRIVLKVDGQVYGNKRVNLPSDTPFYLTLGVAAGGRSEFPDKSVSRGFAKTWRNVEAKAMYHFYKTTDIWYGTWQNGATSLSVDYVKIWAL</sequence>
<feature type="domain" description="GH16" evidence="7">
    <location>
        <begin position="315"/>
        <end position="582"/>
    </location>
</feature>
<keyword evidence="3 6" id="KW-0732">Signal</keyword>
<dbReference type="PROSITE" id="PS51969">
    <property type="entry name" value="CBM39"/>
    <property type="match status" value="2"/>
</dbReference>
<dbReference type="Gene3D" id="2.60.40.2140">
    <property type="entry name" value="Beta-1,3-glucan-recognition protein, N-terminal domain"/>
    <property type="match status" value="2"/>
</dbReference>
<dbReference type="CDD" id="cd02179">
    <property type="entry name" value="GH16_beta_GRP"/>
    <property type="match status" value="1"/>
</dbReference>
<dbReference type="PANTHER" id="PTHR10963">
    <property type="entry name" value="GLYCOSYL HYDROLASE-RELATED"/>
    <property type="match status" value="1"/>
</dbReference>
<keyword evidence="5" id="KW-0325">Glycoprotein</keyword>
<accession>A0A7M7HBG4</accession>
<dbReference type="InterPro" id="IPR000757">
    <property type="entry name" value="Beta-glucanase-like"/>
</dbReference>
<dbReference type="PROSITE" id="PS51762">
    <property type="entry name" value="GH16_2"/>
    <property type="match status" value="1"/>
</dbReference>
<dbReference type="InterPro" id="IPR035806">
    <property type="entry name" value="GH16_GRP_C"/>
</dbReference>
<dbReference type="GO" id="GO:0004553">
    <property type="term" value="F:hydrolase activity, hydrolyzing O-glycosyl compounds"/>
    <property type="evidence" value="ECO:0007669"/>
    <property type="project" value="InterPro"/>
</dbReference>
<dbReference type="Proteomes" id="UP000002358">
    <property type="component" value="Chromosome 3"/>
</dbReference>
<keyword evidence="2" id="KW-0399">Innate immunity</keyword>
<evidence type="ECO:0000259" key="7">
    <source>
        <dbReference type="PROSITE" id="PS51762"/>
    </source>
</evidence>
<evidence type="ECO:0000313" key="10">
    <source>
        <dbReference type="Proteomes" id="UP000002358"/>
    </source>
</evidence>
<evidence type="ECO:0000313" key="9">
    <source>
        <dbReference type="EnsemblMetazoa" id="XP_008213618"/>
    </source>
</evidence>
<dbReference type="InParanoid" id="A0A7M7HBG4"/>
<evidence type="ECO:0000259" key="8">
    <source>
        <dbReference type="PROSITE" id="PS51969"/>
    </source>
</evidence>
<dbReference type="InterPro" id="IPR043030">
    <property type="entry name" value="BGBP_N_sf"/>
</dbReference>